<proteinExistence type="predicted"/>
<reference evidence="1" key="1">
    <citation type="submission" date="2022-08" db="EMBL/GenBank/DDBJ databases">
        <authorList>
            <person name="Gutierrez-Valencia J."/>
        </authorList>
    </citation>
    <scope>NUCLEOTIDE SEQUENCE</scope>
</reference>
<dbReference type="AlphaFoldDB" id="A0AAV0NH54"/>
<protein>
    <submittedName>
        <fullName evidence="1">Uncharacterized protein</fullName>
    </submittedName>
</protein>
<evidence type="ECO:0000313" key="1">
    <source>
        <dbReference type="EMBL" id="CAI0457888.1"/>
    </source>
</evidence>
<dbReference type="EMBL" id="CAMGYJ010000008">
    <property type="protein sequence ID" value="CAI0457888.1"/>
    <property type="molecule type" value="Genomic_DNA"/>
</dbReference>
<evidence type="ECO:0000313" key="2">
    <source>
        <dbReference type="Proteomes" id="UP001154282"/>
    </source>
</evidence>
<dbReference type="Proteomes" id="UP001154282">
    <property type="component" value="Unassembled WGS sequence"/>
</dbReference>
<accession>A0AAV0NH54</accession>
<comment type="caution">
    <text evidence="1">The sequence shown here is derived from an EMBL/GenBank/DDBJ whole genome shotgun (WGS) entry which is preliminary data.</text>
</comment>
<gene>
    <name evidence="1" type="ORF">LITE_LOCUS33303</name>
</gene>
<name>A0AAV0NH54_9ROSI</name>
<sequence length="30" mass="3557">MHMKNVLKTFYKKGVDHWPKSRVVVQAQNS</sequence>
<organism evidence="1 2">
    <name type="scientific">Linum tenue</name>
    <dbReference type="NCBI Taxonomy" id="586396"/>
    <lineage>
        <taxon>Eukaryota</taxon>
        <taxon>Viridiplantae</taxon>
        <taxon>Streptophyta</taxon>
        <taxon>Embryophyta</taxon>
        <taxon>Tracheophyta</taxon>
        <taxon>Spermatophyta</taxon>
        <taxon>Magnoliopsida</taxon>
        <taxon>eudicotyledons</taxon>
        <taxon>Gunneridae</taxon>
        <taxon>Pentapetalae</taxon>
        <taxon>rosids</taxon>
        <taxon>fabids</taxon>
        <taxon>Malpighiales</taxon>
        <taxon>Linaceae</taxon>
        <taxon>Linum</taxon>
    </lineage>
</organism>
<keyword evidence="2" id="KW-1185">Reference proteome</keyword>